<dbReference type="InterPro" id="IPR036388">
    <property type="entry name" value="WH-like_DNA-bd_sf"/>
</dbReference>
<reference evidence="4" key="1">
    <citation type="journal article" date="2019" name="Int. J. Syst. Evol. Microbiol.">
        <title>The Global Catalogue of Microorganisms (GCM) 10K type strain sequencing project: providing services to taxonomists for standard genome sequencing and annotation.</title>
        <authorList>
            <consortium name="The Broad Institute Genomics Platform"/>
            <consortium name="The Broad Institute Genome Sequencing Center for Infectious Disease"/>
            <person name="Wu L."/>
            <person name="Ma J."/>
        </authorList>
    </citation>
    <scope>NUCLEOTIDE SEQUENCE [LARGE SCALE GENOMIC DNA]</scope>
    <source>
        <strain evidence="4">JCM 14370</strain>
    </source>
</reference>
<keyword evidence="1" id="KW-0802">TPR repeat</keyword>
<evidence type="ECO:0000313" key="4">
    <source>
        <dbReference type="Proteomes" id="UP000632222"/>
    </source>
</evidence>
<name>A0ABQ2CWC9_9DEIO</name>
<comment type="caution">
    <text evidence="3">The sequence shown here is derived from an EMBL/GenBank/DDBJ whole genome shotgun (WGS) entry which is preliminary data.</text>
</comment>
<dbReference type="Proteomes" id="UP000632222">
    <property type="component" value="Unassembled WGS sequence"/>
</dbReference>
<evidence type="ECO:0000313" key="3">
    <source>
        <dbReference type="EMBL" id="GGJ27387.1"/>
    </source>
</evidence>
<gene>
    <name evidence="3" type="ORF">GCM10008938_11840</name>
</gene>
<organism evidence="3 4">
    <name type="scientific">Deinococcus roseus</name>
    <dbReference type="NCBI Taxonomy" id="392414"/>
    <lineage>
        <taxon>Bacteria</taxon>
        <taxon>Thermotogati</taxon>
        <taxon>Deinococcota</taxon>
        <taxon>Deinococci</taxon>
        <taxon>Deinococcales</taxon>
        <taxon>Deinococcaceae</taxon>
        <taxon>Deinococcus</taxon>
    </lineage>
</organism>
<dbReference type="Gene3D" id="1.25.40.10">
    <property type="entry name" value="Tetratricopeptide repeat domain"/>
    <property type="match status" value="1"/>
</dbReference>
<dbReference type="RefSeq" id="WP_189001335.1">
    <property type="nucleotide sequence ID" value="NZ_BMOD01000003.1"/>
</dbReference>
<dbReference type="InterPro" id="IPR011990">
    <property type="entry name" value="TPR-like_helical_dom_sf"/>
</dbReference>
<sequence length="553" mass="62786">MPNPLHPDVLMATRHSAVLLWESGQIALTVQTLQTLLDAARKQHDFAVLHESVFSALPEDLLCNTAVAEQYAFVLCRARKQPAYLNFLERFSHHHHPTPALKVVQGWALMYNQQQSNIETALVLLQAQEGQTQGWFEGLRLRILGECLAWLNRAGWEAHFVQARQHLTGASLGLCLMEEGTYQANHGRPLEARTLWAEALPLLREDAHYHAWLRYNLGITILGTYPEEAERHFLELEQLRHRQEAKDFLASAWRGLGSARRVLGELDRAVACYREALKRATEKDDREQALWGLGRTFTQAGKAFEGLSFLKEAHQVQEARWIQADMAVAHLLLEDLTRAEKAAHSIDLHNAKRSGQVALLCLAEISRQQNQMDQVQKHLSSIDFSRWHLREDRRCFEHLFVLAEQLGFPAIKVFPLVQGYTVQVQAEGVLNVQVNGRPIPLKPTSKPAELLVRLLEKDGRDTLDSLLDALFRDEDTTRRKAGQALWNHVKKLRALLGWEDSVQAPGGVFLLDPGACWNYDMAEARTSGRKVRGFLEGVYSEWVLETQQELGTT</sequence>
<dbReference type="Gene3D" id="1.10.10.10">
    <property type="entry name" value="Winged helix-like DNA-binding domain superfamily/Winged helix DNA-binding domain"/>
    <property type="match status" value="1"/>
</dbReference>
<dbReference type="SUPFAM" id="SSF48452">
    <property type="entry name" value="TPR-like"/>
    <property type="match status" value="1"/>
</dbReference>
<evidence type="ECO:0000259" key="2">
    <source>
        <dbReference type="Pfam" id="PF12688"/>
    </source>
</evidence>
<proteinExistence type="predicted"/>
<dbReference type="InterPro" id="IPR019734">
    <property type="entry name" value="TPR_rpt"/>
</dbReference>
<accession>A0ABQ2CWC9</accession>
<evidence type="ECO:0000256" key="1">
    <source>
        <dbReference type="PROSITE-ProRule" id="PRU00339"/>
    </source>
</evidence>
<dbReference type="EMBL" id="BMOD01000003">
    <property type="protein sequence ID" value="GGJ27387.1"/>
    <property type="molecule type" value="Genomic_DNA"/>
</dbReference>
<dbReference type="Pfam" id="PF12688">
    <property type="entry name" value="TPR_5"/>
    <property type="match status" value="1"/>
</dbReference>
<dbReference type="SMART" id="SM00028">
    <property type="entry name" value="TPR"/>
    <property type="match status" value="1"/>
</dbReference>
<dbReference type="InterPro" id="IPR041656">
    <property type="entry name" value="TPR_5"/>
</dbReference>
<protein>
    <recommendedName>
        <fullName evidence="2">Tetratrico peptide repeat group 5 domain-containing protein</fullName>
    </recommendedName>
</protein>
<keyword evidence="4" id="KW-1185">Reference proteome</keyword>
<feature type="repeat" description="TPR" evidence="1">
    <location>
        <begin position="250"/>
        <end position="283"/>
    </location>
</feature>
<feature type="domain" description="Tetratrico peptide repeat group 5" evidence="2">
    <location>
        <begin position="258"/>
        <end position="343"/>
    </location>
</feature>
<dbReference type="PROSITE" id="PS50005">
    <property type="entry name" value="TPR"/>
    <property type="match status" value="1"/>
</dbReference>